<feature type="domain" description="NAD-dependent epimerase/dehydratase" evidence="2">
    <location>
        <begin position="18"/>
        <end position="173"/>
    </location>
</feature>
<reference evidence="3 4" key="1">
    <citation type="submission" date="2020-06" db="EMBL/GenBank/DDBJ databases">
        <title>High-quality draft genome of sulfate reducer Desulfobacter latus type strain AcrS2 isolated from marine sediment.</title>
        <authorList>
            <person name="Hoppe M."/>
            <person name="Larsen C.K."/>
            <person name="Marshall I.P.G."/>
            <person name="Schramm A."/>
            <person name="Marietou A.G."/>
        </authorList>
    </citation>
    <scope>NUCLEOTIDE SEQUENCE [LARGE SCALE GENOMIC DNA]</scope>
    <source>
        <strain evidence="3 4">AcRS2</strain>
    </source>
</reference>
<name>A0A850T882_9BACT</name>
<dbReference type="EMBL" id="JACADJ010000042">
    <property type="protein sequence ID" value="NWH05672.1"/>
    <property type="molecule type" value="Genomic_DNA"/>
</dbReference>
<dbReference type="Proteomes" id="UP000553343">
    <property type="component" value="Unassembled WGS sequence"/>
</dbReference>
<gene>
    <name evidence="3" type="ORF">HXW94_11870</name>
</gene>
<dbReference type="Gene3D" id="3.40.50.720">
    <property type="entry name" value="NAD(P)-binding Rossmann-like Domain"/>
    <property type="match status" value="1"/>
</dbReference>
<organism evidence="3 4">
    <name type="scientific">Desulfobacter latus</name>
    <dbReference type="NCBI Taxonomy" id="2292"/>
    <lineage>
        <taxon>Bacteria</taxon>
        <taxon>Pseudomonadati</taxon>
        <taxon>Thermodesulfobacteriota</taxon>
        <taxon>Desulfobacteria</taxon>
        <taxon>Desulfobacterales</taxon>
        <taxon>Desulfobacteraceae</taxon>
        <taxon>Desulfobacter</taxon>
    </lineage>
</organism>
<evidence type="ECO:0000259" key="2">
    <source>
        <dbReference type="Pfam" id="PF01370"/>
    </source>
</evidence>
<dbReference type="AlphaFoldDB" id="A0A850T882"/>
<accession>A0A850T882</accession>
<evidence type="ECO:0000256" key="1">
    <source>
        <dbReference type="ARBA" id="ARBA00007637"/>
    </source>
</evidence>
<dbReference type="PANTHER" id="PTHR43000">
    <property type="entry name" value="DTDP-D-GLUCOSE 4,6-DEHYDRATASE-RELATED"/>
    <property type="match status" value="1"/>
</dbReference>
<proteinExistence type="inferred from homology"/>
<keyword evidence="4" id="KW-1185">Reference proteome</keyword>
<evidence type="ECO:0000313" key="4">
    <source>
        <dbReference type="Proteomes" id="UP000553343"/>
    </source>
</evidence>
<comment type="caution">
    <text evidence="3">The sequence shown here is derived from an EMBL/GenBank/DDBJ whole genome shotgun (WGS) entry which is preliminary data.</text>
</comment>
<dbReference type="InterPro" id="IPR036291">
    <property type="entry name" value="NAD(P)-bd_dom_sf"/>
</dbReference>
<dbReference type="Pfam" id="PF01370">
    <property type="entry name" value="Epimerase"/>
    <property type="match status" value="1"/>
</dbReference>
<protein>
    <submittedName>
        <fullName evidence="3">NAD(P)-dependent oxidoreductase</fullName>
    </submittedName>
</protein>
<sequence>MTLEKLCKINKGPVIKTVLVTGATGFLGQIISRDLCQDGYQVIGISRSKIPKQETLKNFEYIRADISDTKTLAKICNDRQPDVIVHCAGIAHQRMLHPLPDILYDKINHWASMNLAKIAGKANPNLYFIFLSSICVYGEIGCINFNETNQCNPTSSYAKSKLAAETILKVLFQTKCIRKLDILRLAPVYETDWRLNLEKRICVPGNWFYFKYGSGQQKLSILARKNVVDFIRFRIKADNSNHACSIMNISDFEPCSFNDMIRLMNSKSIGHKKPVFTVPFKLINIASQIAKCCFPTKKQFISSCHHKLVRDIVINNQRMLETGFKPRHTITNTFKTK</sequence>
<dbReference type="SUPFAM" id="SSF51735">
    <property type="entry name" value="NAD(P)-binding Rossmann-fold domains"/>
    <property type="match status" value="1"/>
</dbReference>
<dbReference type="InterPro" id="IPR001509">
    <property type="entry name" value="Epimerase_deHydtase"/>
</dbReference>
<comment type="similarity">
    <text evidence="1">Belongs to the NAD(P)-dependent epimerase/dehydratase family.</text>
</comment>
<evidence type="ECO:0000313" key="3">
    <source>
        <dbReference type="EMBL" id="NWH05672.1"/>
    </source>
</evidence>